<evidence type="ECO:0000313" key="1">
    <source>
        <dbReference type="EMBL" id="SPP66801.1"/>
    </source>
</evidence>
<protein>
    <submittedName>
        <fullName evidence="1">Putative Exported protein</fullName>
    </submittedName>
</protein>
<keyword evidence="2" id="KW-1185">Reference proteome</keyword>
<dbReference type="InParanoid" id="A0A330LBT4"/>
<dbReference type="Pfam" id="PF00839">
    <property type="entry name" value="Cys_rich_FGFR"/>
    <property type="match status" value="1"/>
</dbReference>
<dbReference type="RefSeq" id="WP_121990918.1">
    <property type="nucleotide sequence ID" value="NZ_OUNR01000022.1"/>
</dbReference>
<dbReference type="AlphaFoldDB" id="A0A330LBT4"/>
<dbReference type="EMBL" id="OUNR01000022">
    <property type="protein sequence ID" value="SPP66801.1"/>
    <property type="molecule type" value="Genomic_DNA"/>
</dbReference>
<sequence>MPKPSPSSSRLTAILVTIIGLGLVWGLVWANMPTKDQLHASAVSSRSMKVAPPTPALDLSIPGVPAPDAPGSHRVVVNGAEIIQSEQGVRGAGVALDPRTKQIAEMKCEAELQQACPDSLQGEGRRRCIERRAKQLPSLCQSVIRQQLVRWKEHSGHALACAEDVKRFCREVPSGEGQMLQCLQDHAQDVSDGCYATLPKGALTLRN</sequence>
<proteinExistence type="predicted"/>
<gene>
    <name evidence="1" type="ORF">NITLEN_90056</name>
</gene>
<dbReference type="InterPro" id="IPR001893">
    <property type="entry name" value="Cys-rich_GLG1_repeat"/>
</dbReference>
<reference evidence="2" key="1">
    <citation type="submission" date="2018-04" db="EMBL/GenBank/DDBJ databases">
        <authorList>
            <person name="Lucker S."/>
            <person name="Sakoula D."/>
        </authorList>
    </citation>
    <scope>NUCLEOTIDE SEQUENCE [LARGE SCALE GENOMIC DNA]</scope>
</reference>
<organism evidence="1 2">
    <name type="scientific">Nitrospira lenta</name>
    <dbReference type="NCBI Taxonomy" id="1436998"/>
    <lineage>
        <taxon>Bacteria</taxon>
        <taxon>Pseudomonadati</taxon>
        <taxon>Nitrospirota</taxon>
        <taxon>Nitrospiria</taxon>
        <taxon>Nitrospirales</taxon>
        <taxon>Nitrospiraceae</taxon>
        <taxon>Nitrospira</taxon>
    </lineage>
</organism>
<dbReference type="GO" id="GO:0016020">
    <property type="term" value="C:membrane"/>
    <property type="evidence" value="ECO:0007669"/>
    <property type="project" value="InterPro"/>
</dbReference>
<dbReference type="Proteomes" id="UP000248168">
    <property type="component" value="Unassembled WGS sequence"/>
</dbReference>
<dbReference type="OrthoDB" id="330006at2"/>
<name>A0A330LBT4_9BACT</name>
<evidence type="ECO:0000313" key="2">
    <source>
        <dbReference type="Proteomes" id="UP000248168"/>
    </source>
</evidence>
<accession>A0A330LBT4</accession>